<feature type="region of interest" description="Disordered" evidence="1">
    <location>
        <begin position="1"/>
        <end position="27"/>
    </location>
</feature>
<evidence type="ECO:0000313" key="4">
    <source>
        <dbReference type="Proteomes" id="UP000292547"/>
    </source>
</evidence>
<dbReference type="SUPFAM" id="SSF110849">
    <property type="entry name" value="ParB/Sulfiredoxin"/>
    <property type="match status" value="1"/>
</dbReference>
<proteinExistence type="predicted"/>
<evidence type="ECO:0000313" key="3">
    <source>
        <dbReference type="EMBL" id="QBJ89167.1"/>
    </source>
</evidence>
<dbReference type="EMBL" id="CP032229">
    <property type="protein sequence ID" value="QBJ89167.1"/>
    <property type="molecule type" value="Genomic_DNA"/>
</dbReference>
<dbReference type="STRING" id="73044.GCA_000725795_02139"/>
<dbReference type="InterPro" id="IPR003115">
    <property type="entry name" value="ParB_N"/>
</dbReference>
<accession>A0A4P6TR38</accession>
<dbReference type="InterPro" id="IPR036086">
    <property type="entry name" value="ParB/Sulfiredoxin_sf"/>
</dbReference>
<dbReference type="KEGG" id="sseo:D0Z67_01785"/>
<name>A0A4P6TR38_STRSO</name>
<dbReference type="OrthoDB" id="3701787at2"/>
<dbReference type="Gene3D" id="3.90.1530.10">
    <property type="entry name" value="Conserved hypothetical protein from pyrococcus furiosus pfu- 392566-001, ParB domain"/>
    <property type="match status" value="1"/>
</dbReference>
<feature type="region of interest" description="Disordered" evidence="1">
    <location>
        <begin position="203"/>
        <end position="236"/>
    </location>
</feature>
<keyword evidence="4" id="KW-1185">Reference proteome</keyword>
<sequence>MWNAQADSLPVTRAPIESLSTEDSPRISGENEEHVRHLAQCVSPLPPIIVHRATRRVIDGVHRLRAARLNGQTHIDVQYFDGTAKDAFLLAVERNAHHGLPLTRADRNAAALRIIRSHPDWSDRMIASATGLSPKTVGSIRRRSGDAIPQLNARIGRDGRSRPVDNSERRRLAGEYARTHPQATLREIARESGLSLATARDVRERVQKGASPTLGARPSGGPVHRPAAPAPAARNPDQGGVTAFALAETLLLLKRDPSIRLTEHGRFLLRLLDTHALANRRWEELVDRIPPHCAAKVAAAARECAASWRDAAQQLEERARAVDGRGAVNTIA</sequence>
<gene>
    <name evidence="3" type="ORF">D0Z67_01785</name>
</gene>
<dbReference type="Proteomes" id="UP000292547">
    <property type="component" value="Chromosome"/>
</dbReference>
<feature type="domain" description="ParB-like N-terminal" evidence="2">
    <location>
        <begin position="12"/>
        <end position="96"/>
    </location>
</feature>
<evidence type="ECO:0000256" key="1">
    <source>
        <dbReference type="SAM" id="MobiDB-lite"/>
    </source>
</evidence>
<dbReference type="AlphaFoldDB" id="A0A4P6TR38"/>
<dbReference type="SMART" id="SM00470">
    <property type="entry name" value="ParB"/>
    <property type="match status" value="1"/>
</dbReference>
<evidence type="ECO:0000259" key="2">
    <source>
        <dbReference type="SMART" id="SM00470"/>
    </source>
</evidence>
<reference evidence="3 4" key="1">
    <citation type="submission" date="2018-08" db="EMBL/GenBank/DDBJ databases">
        <title>The complete genome sequence of Streptomyces seoulensis, a pioneer strain for nickel superoxide dismutase discovery.</title>
        <authorList>
            <person name="Shin J."/>
            <person name="Lee J.-S."/>
            <person name="Lee E.-J."/>
            <person name="Youn H.-D."/>
        </authorList>
    </citation>
    <scope>NUCLEOTIDE SEQUENCE [LARGE SCALE GENOMIC DNA]</scope>
    <source>
        <strain evidence="3 4">KCTC 9819</strain>
    </source>
</reference>
<organism evidence="3 4">
    <name type="scientific">Streptomyces seoulensis</name>
    <dbReference type="NCBI Taxonomy" id="73044"/>
    <lineage>
        <taxon>Bacteria</taxon>
        <taxon>Bacillati</taxon>
        <taxon>Actinomycetota</taxon>
        <taxon>Actinomycetes</taxon>
        <taxon>Kitasatosporales</taxon>
        <taxon>Streptomycetaceae</taxon>
        <taxon>Streptomyces</taxon>
    </lineage>
</organism>
<protein>
    <submittedName>
        <fullName evidence="3">Streptomycin biosynthesis protein</fullName>
    </submittedName>
</protein>